<dbReference type="RefSeq" id="XP_025569412.1">
    <property type="nucleotide sequence ID" value="XM_025723031.1"/>
</dbReference>
<proteinExistence type="predicted"/>
<evidence type="ECO:0000313" key="2">
    <source>
        <dbReference type="Proteomes" id="UP000249402"/>
    </source>
</evidence>
<dbReference type="OrthoDB" id="4499048at2759"/>
<dbReference type="AlphaFoldDB" id="A0A395GIB6"/>
<gene>
    <name evidence="1" type="ORF">BO80DRAFT_469679</name>
</gene>
<organism evidence="1 2">
    <name type="scientific">Aspergillus ibericus CBS 121593</name>
    <dbReference type="NCBI Taxonomy" id="1448316"/>
    <lineage>
        <taxon>Eukaryota</taxon>
        <taxon>Fungi</taxon>
        <taxon>Dikarya</taxon>
        <taxon>Ascomycota</taxon>
        <taxon>Pezizomycotina</taxon>
        <taxon>Eurotiomycetes</taxon>
        <taxon>Eurotiomycetidae</taxon>
        <taxon>Eurotiales</taxon>
        <taxon>Aspergillaceae</taxon>
        <taxon>Aspergillus</taxon>
        <taxon>Aspergillus subgen. Circumdati</taxon>
    </lineage>
</organism>
<sequence length="104" mass="11990">MTPIVGRLPLRPKLIRGLLPSHGHHAVVYFSTRRALLLNKESSSRDAQGNKNEAKYWKYDFSFRTQMEKIVLIGALALIGSAGPWSWYRDIRHWWKGIPDDGDE</sequence>
<keyword evidence="2" id="KW-1185">Reference proteome</keyword>
<name>A0A395GIB6_9EURO</name>
<accession>A0A395GIB6</accession>
<dbReference type="STRING" id="1448316.A0A395GIB6"/>
<dbReference type="VEuPathDB" id="FungiDB:BO80DRAFT_469679"/>
<dbReference type="EMBL" id="KZ824504">
    <property type="protein sequence ID" value="RAK95084.1"/>
    <property type="molecule type" value="Genomic_DNA"/>
</dbReference>
<protein>
    <submittedName>
        <fullName evidence="1">Uncharacterized protein</fullName>
    </submittedName>
</protein>
<dbReference type="Proteomes" id="UP000249402">
    <property type="component" value="Unassembled WGS sequence"/>
</dbReference>
<dbReference type="GeneID" id="37227896"/>
<evidence type="ECO:0000313" key="1">
    <source>
        <dbReference type="EMBL" id="RAK95084.1"/>
    </source>
</evidence>
<reference evidence="1 2" key="1">
    <citation type="submission" date="2018-02" db="EMBL/GenBank/DDBJ databases">
        <title>The genomes of Aspergillus section Nigri reveals drivers in fungal speciation.</title>
        <authorList>
            <consortium name="DOE Joint Genome Institute"/>
            <person name="Vesth T.C."/>
            <person name="Nybo J."/>
            <person name="Theobald S."/>
            <person name="Brandl J."/>
            <person name="Frisvad J.C."/>
            <person name="Nielsen K.F."/>
            <person name="Lyhne E.K."/>
            <person name="Kogle M.E."/>
            <person name="Kuo A."/>
            <person name="Riley R."/>
            <person name="Clum A."/>
            <person name="Nolan M."/>
            <person name="Lipzen A."/>
            <person name="Salamov A."/>
            <person name="Henrissat B."/>
            <person name="Wiebenga A."/>
            <person name="De vries R.P."/>
            <person name="Grigoriev I.V."/>
            <person name="Mortensen U.H."/>
            <person name="Andersen M.R."/>
            <person name="Baker S.E."/>
        </authorList>
    </citation>
    <scope>NUCLEOTIDE SEQUENCE [LARGE SCALE GENOMIC DNA]</scope>
    <source>
        <strain evidence="1 2">CBS 121593</strain>
    </source>
</reference>